<evidence type="ECO:0000313" key="9">
    <source>
        <dbReference type="EMBL" id="MBC2380990.1"/>
    </source>
</evidence>
<keyword evidence="6" id="KW-0472">Membrane</keyword>
<dbReference type="SUPFAM" id="SSF53850">
    <property type="entry name" value="Periplasmic binding protein-like II"/>
    <property type="match status" value="1"/>
</dbReference>
<dbReference type="Gene3D" id="3.40.190.10">
    <property type="entry name" value="Periplasmic binding protein-like II"/>
    <property type="match status" value="2"/>
</dbReference>
<comment type="caution">
    <text evidence="10">The sequence shown here is derived from an EMBL/GenBank/DDBJ whole genome shotgun (WGS) entry which is preliminary data.</text>
</comment>
<accession>A0A7X1DZQ3</accession>
<dbReference type="InterPro" id="IPR001638">
    <property type="entry name" value="Solute-binding_3/MltF_N"/>
</dbReference>
<evidence type="ECO:0000259" key="8">
    <source>
        <dbReference type="SMART" id="SM00062"/>
    </source>
</evidence>
<protein>
    <submittedName>
        <fullName evidence="10">ABC transporter substrate-binding protein</fullName>
    </submittedName>
</protein>
<dbReference type="PANTHER" id="PTHR30024">
    <property type="entry name" value="ALIPHATIC SULFONATES-BINDING PROTEIN-RELATED"/>
    <property type="match status" value="1"/>
</dbReference>
<evidence type="ECO:0000313" key="12">
    <source>
        <dbReference type="Proteomes" id="UP000534677"/>
    </source>
</evidence>
<dbReference type="GO" id="GO:0042626">
    <property type="term" value="F:ATPase-coupled transmembrane transporter activity"/>
    <property type="evidence" value="ECO:0007669"/>
    <property type="project" value="InterPro"/>
</dbReference>
<evidence type="ECO:0000256" key="5">
    <source>
        <dbReference type="ARBA" id="ARBA00022519"/>
    </source>
</evidence>
<dbReference type="Pfam" id="PF13379">
    <property type="entry name" value="NMT1_2"/>
    <property type="match status" value="1"/>
</dbReference>
<keyword evidence="7" id="KW-0732">Signal</keyword>
<evidence type="ECO:0000256" key="1">
    <source>
        <dbReference type="ARBA" id="ARBA00004308"/>
    </source>
</evidence>
<dbReference type="CDD" id="cd13553">
    <property type="entry name" value="PBP2_NrtA_CpmA_like"/>
    <property type="match status" value="1"/>
</dbReference>
<dbReference type="InterPro" id="IPR010067">
    <property type="entry name" value="ABC_SsuA_sub-bd"/>
</dbReference>
<dbReference type="AlphaFoldDB" id="A0A7X1DZQ3"/>
<dbReference type="SMART" id="SM00062">
    <property type="entry name" value="PBPb"/>
    <property type="match status" value="1"/>
</dbReference>
<gene>
    <name evidence="9" type="ORF">HF209_08530</name>
    <name evidence="10" type="ORF">HF257_19580</name>
</gene>
<name>A0A7X1DZQ3_9PSED</name>
<dbReference type="NCBIfam" id="TIGR01728">
    <property type="entry name" value="SsuA_fam"/>
    <property type="match status" value="1"/>
</dbReference>
<dbReference type="GO" id="GO:0016020">
    <property type="term" value="C:membrane"/>
    <property type="evidence" value="ECO:0007669"/>
    <property type="project" value="InterPro"/>
</dbReference>
<proteinExistence type="inferred from homology"/>
<evidence type="ECO:0000256" key="6">
    <source>
        <dbReference type="ARBA" id="ARBA00023136"/>
    </source>
</evidence>
<evidence type="ECO:0000256" key="3">
    <source>
        <dbReference type="ARBA" id="ARBA00022448"/>
    </source>
</evidence>
<dbReference type="Proteomes" id="UP000534677">
    <property type="component" value="Unassembled WGS sequence"/>
</dbReference>
<evidence type="ECO:0000313" key="10">
    <source>
        <dbReference type="EMBL" id="MBC2408218.1"/>
    </source>
</evidence>
<keyword evidence="5" id="KW-0997">Cell inner membrane</keyword>
<keyword evidence="3" id="KW-0813">Transport</keyword>
<feature type="signal peptide" evidence="7">
    <location>
        <begin position="1"/>
        <end position="22"/>
    </location>
</feature>
<dbReference type="EMBL" id="JAAXCY010000007">
    <property type="protein sequence ID" value="MBC2408218.1"/>
    <property type="molecule type" value="Genomic_DNA"/>
</dbReference>
<evidence type="ECO:0000313" key="11">
    <source>
        <dbReference type="Proteomes" id="UP000520513"/>
    </source>
</evidence>
<dbReference type="GO" id="GO:0012505">
    <property type="term" value="C:endomembrane system"/>
    <property type="evidence" value="ECO:0007669"/>
    <property type="project" value="UniProtKB-SubCell"/>
</dbReference>
<comment type="subcellular location">
    <subcellularLocation>
        <location evidence="1">Endomembrane system</location>
    </subcellularLocation>
</comment>
<keyword evidence="12" id="KW-1185">Reference proteome</keyword>
<reference evidence="11 12" key="1">
    <citation type="submission" date="2020-04" db="EMBL/GenBank/DDBJ databases">
        <title>Pseudomonas crami sp. nov., a novel proteolytic bacterial species isolated from cream.</title>
        <authorList>
            <person name="Hofmann K."/>
            <person name="Woller A."/>
            <person name="Huptas C."/>
            <person name="Wenning M."/>
            <person name="Scherer S."/>
            <person name="Doll E.V."/>
        </authorList>
    </citation>
    <scope>NUCLEOTIDE SEQUENCE [LARGE SCALE GENOMIC DNA]</scope>
    <source>
        <strain evidence="9 12">WS 5096</strain>
        <strain evidence="10 11">WS 5106</strain>
    </source>
</reference>
<dbReference type="InterPro" id="IPR044527">
    <property type="entry name" value="NrtA/CpmA_ABC-bd_dom"/>
</dbReference>
<dbReference type="EMBL" id="JAAXCZ010000003">
    <property type="protein sequence ID" value="MBC2380990.1"/>
    <property type="molecule type" value="Genomic_DNA"/>
</dbReference>
<organism evidence="10 11">
    <name type="scientific">Pseudomonas cremoris</name>
    <dbReference type="NCBI Taxonomy" id="2724178"/>
    <lineage>
        <taxon>Bacteria</taxon>
        <taxon>Pseudomonadati</taxon>
        <taxon>Pseudomonadota</taxon>
        <taxon>Gammaproteobacteria</taxon>
        <taxon>Pseudomonadales</taxon>
        <taxon>Pseudomonadaceae</taxon>
        <taxon>Pseudomonas</taxon>
    </lineage>
</organism>
<keyword evidence="4" id="KW-1003">Cell membrane</keyword>
<evidence type="ECO:0000256" key="7">
    <source>
        <dbReference type="SAM" id="SignalP"/>
    </source>
</evidence>
<evidence type="ECO:0000256" key="4">
    <source>
        <dbReference type="ARBA" id="ARBA00022475"/>
    </source>
</evidence>
<dbReference type="Proteomes" id="UP000520513">
    <property type="component" value="Unassembled WGS sequence"/>
</dbReference>
<feature type="chain" id="PRO_5030635591" evidence="7">
    <location>
        <begin position="23"/>
        <end position="330"/>
    </location>
</feature>
<sequence length="330" mass="36026">MIKRSLLALSLTVAALAGGVSAEEKPLRIGYVFAMANAPALIADKEGFYREEGLNVDLKALGDGPVIQQALAAGELDVAYVGTPPVYQWFSRGLQSRILAKVNYGQAAVIVDAKSPINSLEALKGKKLAGVKKGSGMDVLLRGYVLKEKAGLNPDKDLDIIDMPPGNMNAALERGIVDAAFSWEPFVSQSLLRGSSRVLLDVNKALPNYPWYVVIALPKTLQERPDDVVKLLRAHRKAIAFLNENPDESNRIIAEVFKLEAVQGVDGKTITPEAIVAQARTRLGWSANLEASDIQFIQRLMNYSYDLGFIDKTLKTEQIVDTSYLEKASR</sequence>
<dbReference type="RefSeq" id="WP_185706164.1">
    <property type="nucleotide sequence ID" value="NZ_JAAXCY010000007.1"/>
</dbReference>
<evidence type="ECO:0000256" key="2">
    <source>
        <dbReference type="ARBA" id="ARBA00010742"/>
    </source>
</evidence>
<feature type="domain" description="Solute-binding protein family 3/N-terminal" evidence="8">
    <location>
        <begin position="26"/>
        <end position="245"/>
    </location>
</feature>
<comment type="similarity">
    <text evidence="2">Belongs to the bacterial solute-binding protein SsuA/TauA family.</text>
</comment>